<sequence>MPSSNQLSSSPDPHRSPPRMQNVPVDVQDEVKVQLRKVDKPFGFTTLPVADIKKWNDAWVAGQRYLLDEAHDEPLSTLIALHDAGYITREQIAQILHNRLTEITLKRFCLSASDIDLFILKFGAKLSGSVLIRLIHPKDDFEPDDLDFYIEAAVETEAIQFFVEQGYLRNKPQFDANRSTSSQSQTNYSYPHSNSYTRLYRMCLPPTHGSRSINLIVSNGKSVLPILCFHSTGVMNFLSHHGLVILYPDTTLKHISIPNTPGSISDMAPLAQVGVRKYESRGWTYKFADQLFRPHECSAHPYCPQMTRSLHDSAVLRVPSLYYALQDDVVLHEAYRKDAMIAHWSLAGGNHCLRPTSASNNGHAYVDGKSAVGKHIYLLESVITMLIVQYSHSSVSSGKK</sequence>
<evidence type="ECO:0000313" key="3">
    <source>
        <dbReference type="Proteomes" id="UP000284842"/>
    </source>
</evidence>
<protein>
    <submittedName>
        <fullName evidence="2">Uncharacterized protein</fullName>
    </submittedName>
</protein>
<organism evidence="2 3">
    <name type="scientific">Panaeolus cyanescens</name>
    <dbReference type="NCBI Taxonomy" id="181874"/>
    <lineage>
        <taxon>Eukaryota</taxon>
        <taxon>Fungi</taxon>
        <taxon>Dikarya</taxon>
        <taxon>Basidiomycota</taxon>
        <taxon>Agaricomycotina</taxon>
        <taxon>Agaricomycetes</taxon>
        <taxon>Agaricomycetidae</taxon>
        <taxon>Agaricales</taxon>
        <taxon>Agaricineae</taxon>
        <taxon>Galeropsidaceae</taxon>
        <taxon>Panaeolus</taxon>
    </lineage>
</organism>
<evidence type="ECO:0000256" key="1">
    <source>
        <dbReference type="SAM" id="MobiDB-lite"/>
    </source>
</evidence>
<comment type="caution">
    <text evidence="2">The sequence shown here is derived from an EMBL/GenBank/DDBJ whole genome shotgun (WGS) entry which is preliminary data.</text>
</comment>
<dbReference type="OrthoDB" id="2938467at2759"/>
<proteinExistence type="predicted"/>
<dbReference type="EMBL" id="NHTK01005174">
    <property type="protein sequence ID" value="PPQ82305.1"/>
    <property type="molecule type" value="Genomic_DNA"/>
</dbReference>
<reference evidence="2 3" key="1">
    <citation type="journal article" date="2018" name="Evol. Lett.">
        <title>Horizontal gene cluster transfer increased hallucinogenic mushroom diversity.</title>
        <authorList>
            <person name="Reynolds H.T."/>
            <person name="Vijayakumar V."/>
            <person name="Gluck-Thaler E."/>
            <person name="Korotkin H.B."/>
            <person name="Matheny P.B."/>
            <person name="Slot J.C."/>
        </authorList>
    </citation>
    <scope>NUCLEOTIDE SEQUENCE [LARGE SCALE GENOMIC DNA]</scope>
    <source>
        <strain evidence="2 3">2629</strain>
    </source>
</reference>
<evidence type="ECO:0000313" key="2">
    <source>
        <dbReference type="EMBL" id="PPQ82305.1"/>
    </source>
</evidence>
<accession>A0A409WUV5</accession>
<keyword evidence="3" id="KW-1185">Reference proteome</keyword>
<feature type="region of interest" description="Disordered" evidence="1">
    <location>
        <begin position="1"/>
        <end position="25"/>
    </location>
</feature>
<dbReference type="AlphaFoldDB" id="A0A409WUV5"/>
<name>A0A409WUV5_9AGAR</name>
<dbReference type="Proteomes" id="UP000284842">
    <property type="component" value="Unassembled WGS sequence"/>
</dbReference>
<dbReference type="InParanoid" id="A0A409WUV5"/>
<gene>
    <name evidence="2" type="ORF">CVT24_001619</name>
</gene>